<feature type="transmembrane region" description="Helical" evidence="2">
    <location>
        <begin position="169"/>
        <end position="195"/>
    </location>
</feature>
<dbReference type="RefSeq" id="WP_012950405.1">
    <property type="nucleotide sequence ID" value="NC_013757.1"/>
</dbReference>
<dbReference type="STRING" id="526225.Gobs_4426"/>
<keyword evidence="4" id="KW-1185">Reference proteome</keyword>
<dbReference type="AlphaFoldDB" id="D2SGB2"/>
<evidence type="ECO:0000313" key="3">
    <source>
        <dbReference type="EMBL" id="ADB76980.1"/>
    </source>
</evidence>
<sequence>MVARDGSTRDRSTRSGGQTARPSARRTGPLRRPSEPAPAVPADGLVVGDPPPTARLAGVLLVLAGVVGAAGLFPTYLVIGGTEVPQSAGAGSLLAGLVVPLTALAVGGGLAAGRVPRFGLAFASIGGALAVGLLLIELYRASTSTVRPGIEVIAGQRVLTSAVDVGPGWVLGAVALGLTVLAGVLTVTAWGRTVMEDAGSLDPARPALAGAAVLLGVGSVLCLVLPAADVPDRIVTDPTTGLQVVVEQEGPQGLLERPGLALLGGLLLAGAIVLCSVLAPSLRPRLAAVGALLAIAVVVLSAGLTGLRDAAVSDELEWTLPGVGLLLAGVGYVVLTVLAWRLRPSPAR</sequence>
<evidence type="ECO:0000256" key="1">
    <source>
        <dbReference type="SAM" id="MobiDB-lite"/>
    </source>
</evidence>
<dbReference type="Proteomes" id="UP000001382">
    <property type="component" value="Chromosome"/>
</dbReference>
<name>D2SGB2_GEOOG</name>
<dbReference type="KEGG" id="gob:Gobs_4426"/>
<keyword evidence="2" id="KW-1133">Transmembrane helix</keyword>
<dbReference type="OrthoDB" id="5193757at2"/>
<evidence type="ECO:0000256" key="2">
    <source>
        <dbReference type="SAM" id="Phobius"/>
    </source>
</evidence>
<feature type="region of interest" description="Disordered" evidence="1">
    <location>
        <begin position="1"/>
        <end position="46"/>
    </location>
</feature>
<reference evidence="3 4" key="1">
    <citation type="journal article" date="2010" name="Stand. Genomic Sci.">
        <title>Complete genome sequence of Geodermatophilus obscurus type strain (G-20).</title>
        <authorList>
            <person name="Ivanova N."/>
            <person name="Sikorski J."/>
            <person name="Jando M."/>
            <person name="Munk C."/>
            <person name="Lapidus A."/>
            <person name="Glavina Del Rio T."/>
            <person name="Copeland A."/>
            <person name="Tice H."/>
            <person name="Cheng J.-F."/>
            <person name="Lucas S."/>
            <person name="Chen F."/>
            <person name="Nolan M."/>
            <person name="Bruce D."/>
            <person name="Goodwin L."/>
            <person name="Pitluck S."/>
            <person name="Mavromatis K."/>
            <person name="Mikhailova N."/>
            <person name="Pati A."/>
            <person name="Chen A."/>
            <person name="Palaniappan K."/>
            <person name="Land M."/>
            <person name="Hauser L."/>
            <person name="Chang Y.-J."/>
            <person name="Jeffries C.D."/>
            <person name="Meincke L."/>
            <person name="Brettin T."/>
            <person name="Detter J.C."/>
            <person name="Detter J.C."/>
            <person name="Rohde M."/>
            <person name="Goeker M."/>
            <person name="Bristow J."/>
            <person name="Eisen J.A."/>
            <person name="Markowitz V."/>
            <person name="Hugenholtz P."/>
            <person name="Kyrpides N.C."/>
            <person name="Klenk H.-P."/>
        </authorList>
    </citation>
    <scope>NUCLEOTIDE SEQUENCE [LARGE SCALE GENOMIC DNA]</scope>
    <source>
        <strain evidence="4">ATCC 25078 / DSM 43160 / JCM 3152 / KCC A-0152 / KCTC 9177 / NBRC 13315 / NRRL B-3577 / G-20</strain>
    </source>
</reference>
<keyword evidence="2" id="KW-0472">Membrane</keyword>
<keyword evidence="2" id="KW-0812">Transmembrane</keyword>
<feature type="transmembrane region" description="Helical" evidence="2">
    <location>
        <begin position="91"/>
        <end position="111"/>
    </location>
</feature>
<feature type="transmembrane region" description="Helical" evidence="2">
    <location>
        <begin position="286"/>
        <end position="306"/>
    </location>
</feature>
<feature type="transmembrane region" description="Helical" evidence="2">
    <location>
        <begin position="207"/>
        <end position="228"/>
    </location>
</feature>
<reference evidence="4" key="2">
    <citation type="submission" date="2010-01" db="EMBL/GenBank/DDBJ databases">
        <title>The complete genome of Geodermatophilus obscurus DSM 43160.</title>
        <authorList>
            <consortium name="US DOE Joint Genome Institute (JGI-PGF)"/>
            <person name="Lucas S."/>
            <person name="Copeland A."/>
            <person name="Lapidus A."/>
            <person name="Glavina del Rio T."/>
            <person name="Dalin E."/>
            <person name="Tice H."/>
            <person name="Bruce D."/>
            <person name="Goodwin L."/>
            <person name="Pitluck S."/>
            <person name="Kyrpides N."/>
            <person name="Mavromatis K."/>
            <person name="Ivanova N."/>
            <person name="Munk A.C."/>
            <person name="Brettin T."/>
            <person name="Detter J.C."/>
            <person name="Han C."/>
            <person name="Larimer F."/>
            <person name="Land M."/>
            <person name="Hauser L."/>
            <person name="Markowitz V."/>
            <person name="Cheng J.-F."/>
            <person name="Hugenholtz P."/>
            <person name="Woyke T."/>
            <person name="Wu D."/>
            <person name="Jando M."/>
            <person name="Schneider S."/>
            <person name="Klenk H.-P."/>
            <person name="Eisen J.A."/>
        </authorList>
    </citation>
    <scope>NUCLEOTIDE SEQUENCE [LARGE SCALE GENOMIC DNA]</scope>
    <source>
        <strain evidence="4">ATCC 25078 / DSM 43160 / JCM 3152 / KCC A-0152 / KCTC 9177 / NBRC 13315 / NRRL B-3577 / G-20</strain>
    </source>
</reference>
<feature type="compositionally biased region" description="Basic and acidic residues" evidence="1">
    <location>
        <begin position="1"/>
        <end position="13"/>
    </location>
</feature>
<feature type="transmembrane region" description="Helical" evidence="2">
    <location>
        <begin position="318"/>
        <end position="340"/>
    </location>
</feature>
<feature type="transmembrane region" description="Helical" evidence="2">
    <location>
        <begin position="56"/>
        <end position="79"/>
    </location>
</feature>
<feature type="transmembrane region" description="Helical" evidence="2">
    <location>
        <begin position="260"/>
        <end position="279"/>
    </location>
</feature>
<feature type="transmembrane region" description="Helical" evidence="2">
    <location>
        <begin position="118"/>
        <end position="139"/>
    </location>
</feature>
<dbReference type="EMBL" id="CP001867">
    <property type="protein sequence ID" value="ADB76980.1"/>
    <property type="molecule type" value="Genomic_DNA"/>
</dbReference>
<proteinExistence type="predicted"/>
<evidence type="ECO:0000313" key="4">
    <source>
        <dbReference type="Proteomes" id="UP000001382"/>
    </source>
</evidence>
<dbReference type="HOGENOM" id="CLU_796346_0_0_11"/>
<accession>D2SGB2</accession>
<organism evidence="3 4">
    <name type="scientific">Geodermatophilus obscurus (strain ATCC 25078 / DSM 43160 / JCM 3152 / CCUG 61914 / KCC A-0152 / KCTC 9177 / NBRC 13315 / NRRL B-3577 / G-20)</name>
    <dbReference type="NCBI Taxonomy" id="526225"/>
    <lineage>
        <taxon>Bacteria</taxon>
        <taxon>Bacillati</taxon>
        <taxon>Actinomycetota</taxon>
        <taxon>Actinomycetes</taxon>
        <taxon>Geodermatophilales</taxon>
        <taxon>Geodermatophilaceae</taxon>
        <taxon>Geodermatophilus</taxon>
    </lineage>
</organism>
<protein>
    <submittedName>
        <fullName evidence="3">Uncharacterized protein</fullName>
    </submittedName>
</protein>
<gene>
    <name evidence="3" type="ordered locus">Gobs_4426</name>
</gene>